<evidence type="ECO:0000256" key="2">
    <source>
        <dbReference type="ARBA" id="ARBA00022741"/>
    </source>
</evidence>
<proteinExistence type="predicted"/>
<dbReference type="InterPro" id="IPR050861">
    <property type="entry name" value="Dihydroxyacetone_Kinase"/>
</dbReference>
<dbReference type="Pfam" id="PF02734">
    <property type="entry name" value="Dak2"/>
    <property type="match status" value="1"/>
</dbReference>
<dbReference type="OrthoDB" id="2139957at2759"/>
<dbReference type="GO" id="GO:0050354">
    <property type="term" value="F:triokinase activity"/>
    <property type="evidence" value="ECO:0007669"/>
    <property type="project" value="UniProtKB-EC"/>
</dbReference>
<gene>
    <name evidence="8" type="ORF">AMS68_005770</name>
</gene>
<sequence length="513" mass="55472">MSIVVEPTVPYSSAVLDLDNPHRWNSLFPLIRASVIPVQTCNGQTILVDQTKASSRDVHVAVVGRLGHFPSKLLDNKDVTAVVNQQQYTGVLTAQDITRAIKQSGVDIAQGVVVLHSGSQQRVHSQGSDVLDVETNGEFELNHLLCLIGSATTTCRQSIYQVADLIKLFHRNVSTTRSLFGIAKINGDPALLHTDGARAFEQAKHAIEKDLTHIFASQSVQQDPTVYSVHYSDLNGLSRLENYILAAELGQLLEARGLTYKLSHSTVLDREELARGYSISVCPVPARYLDAQPKADIHNRSPQAANHAQSQATSTVMSFSDAQAKRCIQAGCNAVIKAEPTITKYDTIVGDGDCGYTLRDGARQVLQFIEDKDLSRLPVAVNGLVHNLEVNMGGTSGALYCIYLTALASSLSTESTIAKALQDALKELSKYTKARVGDRTMMDTLIPFTETFAATGSLRAALTKARAGVESTKALQAQLGRSSYLEESITQGVPDPGAYGLLVLLEGMSLLEH</sequence>
<accession>A0A6H0XZR5</accession>
<dbReference type="SMART" id="SM01120">
    <property type="entry name" value="Dak2"/>
    <property type="match status" value="1"/>
</dbReference>
<protein>
    <recommendedName>
        <fullName evidence="7">DhaL domain-containing protein</fullName>
    </recommendedName>
</protein>
<evidence type="ECO:0000256" key="1">
    <source>
        <dbReference type="ARBA" id="ARBA00022679"/>
    </source>
</evidence>
<feature type="domain" description="DhaL" evidence="7">
    <location>
        <begin position="322"/>
        <end position="510"/>
    </location>
</feature>
<name>A0A6H0XZR5_9PEZI</name>
<evidence type="ECO:0000256" key="6">
    <source>
        <dbReference type="ARBA" id="ARBA00048898"/>
    </source>
</evidence>
<evidence type="ECO:0000313" key="9">
    <source>
        <dbReference type="Proteomes" id="UP000503462"/>
    </source>
</evidence>
<dbReference type="Proteomes" id="UP000503462">
    <property type="component" value="Chromosome 4"/>
</dbReference>
<dbReference type="SUPFAM" id="SSF101473">
    <property type="entry name" value="DhaL-like"/>
    <property type="match status" value="1"/>
</dbReference>
<dbReference type="GO" id="GO:0005524">
    <property type="term" value="F:ATP binding"/>
    <property type="evidence" value="ECO:0007669"/>
    <property type="project" value="UniProtKB-KW"/>
</dbReference>
<organism evidence="8 9">
    <name type="scientific">Peltaster fructicola</name>
    <dbReference type="NCBI Taxonomy" id="286661"/>
    <lineage>
        <taxon>Eukaryota</taxon>
        <taxon>Fungi</taxon>
        <taxon>Dikarya</taxon>
        <taxon>Ascomycota</taxon>
        <taxon>Pezizomycotina</taxon>
        <taxon>Dothideomycetes</taxon>
        <taxon>Dothideomycetes incertae sedis</taxon>
        <taxon>Peltaster</taxon>
    </lineage>
</organism>
<keyword evidence="1" id="KW-0808">Transferase</keyword>
<keyword evidence="9" id="KW-1185">Reference proteome</keyword>
<dbReference type="EMBL" id="CP051142">
    <property type="protein sequence ID" value="QIX00253.1"/>
    <property type="molecule type" value="Genomic_DNA"/>
</dbReference>
<dbReference type="GO" id="GO:0005829">
    <property type="term" value="C:cytosol"/>
    <property type="evidence" value="ECO:0007669"/>
    <property type="project" value="TreeGrafter"/>
</dbReference>
<dbReference type="PANTHER" id="PTHR28629">
    <property type="entry name" value="TRIOKINASE/FMN CYCLASE"/>
    <property type="match status" value="1"/>
</dbReference>
<evidence type="ECO:0000256" key="4">
    <source>
        <dbReference type="ARBA" id="ARBA00022840"/>
    </source>
</evidence>
<evidence type="ECO:0000256" key="3">
    <source>
        <dbReference type="ARBA" id="ARBA00022777"/>
    </source>
</evidence>
<dbReference type="FunFam" id="1.25.40.340:FF:000001">
    <property type="entry name" value="Dihydroxyacetone kinase 1"/>
    <property type="match status" value="1"/>
</dbReference>
<comment type="catalytic activity">
    <reaction evidence="6">
        <text>dihydroxyacetone + ATP = dihydroxyacetone phosphate + ADP + H(+)</text>
        <dbReference type="Rhea" id="RHEA:15773"/>
        <dbReference type="ChEBI" id="CHEBI:15378"/>
        <dbReference type="ChEBI" id="CHEBI:16016"/>
        <dbReference type="ChEBI" id="CHEBI:30616"/>
        <dbReference type="ChEBI" id="CHEBI:57642"/>
        <dbReference type="ChEBI" id="CHEBI:456216"/>
        <dbReference type="EC" id="2.7.1.29"/>
    </reaction>
</comment>
<dbReference type="InterPro" id="IPR036117">
    <property type="entry name" value="DhaL_dom_sf"/>
</dbReference>
<evidence type="ECO:0000313" key="8">
    <source>
        <dbReference type="EMBL" id="QIX00253.1"/>
    </source>
</evidence>
<keyword evidence="4" id="KW-0067">ATP-binding</keyword>
<keyword evidence="3" id="KW-0418">Kinase</keyword>
<keyword evidence="2" id="KW-0547">Nucleotide-binding</keyword>
<dbReference type="PANTHER" id="PTHR28629:SF4">
    <property type="entry name" value="TRIOKINASE_FMN CYCLASE"/>
    <property type="match status" value="1"/>
</dbReference>
<dbReference type="GO" id="GO:0004371">
    <property type="term" value="F:glycerone kinase activity"/>
    <property type="evidence" value="ECO:0007669"/>
    <property type="project" value="UniProtKB-EC"/>
</dbReference>
<reference evidence="8 9" key="1">
    <citation type="journal article" date="2016" name="Sci. Rep.">
        <title>Peltaster fructicola genome reveals evolution from an invasive phytopathogen to an ectophytic parasite.</title>
        <authorList>
            <person name="Xu C."/>
            <person name="Chen H."/>
            <person name="Gleason M.L."/>
            <person name="Xu J.R."/>
            <person name="Liu H."/>
            <person name="Zhang R."/>
            <person name="Sun G."/>
        </authorList>
    </citation>
    <scope>NUCLEOTIDE SEQUENCE [LARGE SCALE GENOMIC DNA]</scope>
    <source>
        <strain evidence="8 9">LNHT1506</strain>
    </source>
</reference>
<evidence type="ECO:0000256" key="5">
    <source>
        <dbReference type="ARBA" id="ARBA00047974"/>
    </source>
</evidence>
<comment type="catalytic activity">
    <reaction evidence="5">
        <text>D-glyceraldehyde + ATP = D-glyceraldehyde 3-phosphate + ADP + H(+)</text>
        <dbReference type="Rhea" id="RHEA:13941"/>
        <dbReference type="ChEBI" id="CHEBI:15378"/>
        <dbReference type="ChEBI" id="CHEBI:17378"/>
        <dbReference type="ChEBI" id="CHEBI:30616"/>
        <dbReference type="ChEBI" id="CHEBI:59776"/>
        <dbReference type="ChEBI" id="CHEBI:456216"/>
        <dbReference type="EC" id="2.7.1.28"/>
    </reaction>
</comment>
<dbReference type="GO" id="GO:0019563">
    <property type="term" value="P:glycerol catabolic process"/>
    <property type="evidence" value="ECO:0007669"/>
    <property type="project" value="TreeGrafter"/>
</dbReference>
<dbReference type="Gene3D" id="1.25.40.340">
    <property type="match status" value="1"/>
</dbReference>
<evidence type="ECO:0000259" key="7">
    <source>
        <dbReference type="PROSITE" id="PS51480"/>
    </source>
</evidence>
<dbReference type="AlphaFoldDB" id="A0A6H0XZR5"/>
<dbReference type="InterPro" id="IPR004007">
    <property type="entry name" value="DhaL_dom"/>
</dbReference>
<dbReference type="PROSITE" id="PS51480">
    <property type="entry name" value="DHAL"/>
    <property type="match status" value="1"/>
</dbReference>